<feature type="compositionally biased region" description="Basic and acidic residues" evidence="1">
    <location>
        <begin position="445"/>
        <end position="467"/>
    </location>
</feature>
<accession>A0A0C2WJR1</accession>
<dbReference type="GO" id="GO:0031297">
    <property type="term" value="P:replication fork processing"/>
    <property type="evidence" value="ECO:0007669"/>
    <property type="project" value="InterPro"/>
</dbReference>
<dbReference type="Pfam" id="PF09462">
    <property type="entry name" value="Mus7"/>
    <property type="match status" value="1"/>
</dbReference>
<evidence type="ECO:0000313" key="3">
    <source>
        <dbReference type="Proteomes" id="UP000054097"/>
    </source>
</evidence>
<dbReference type="HOGENOM" id="CLU_242196_0_0_1"/>
<protein>
    <submittedName>
        <fullName evidence="2">Uncharacterized protein</fullName>
    </submittedName>
</protein>
<feature type="compositionally biased region" description="Basic and acidic residues" evidence="1">
    <location>
        <begin position="626"/>
        <end position="636"/>
    </location>
</feature>
<dbReference type="GO" id="GO:0035361">
    <property type="term" value="C:Cul8-RING ubiquitin ligase complex"/>
    <property type="evidence" value="ECO:0007669"/>
    <property type="project" value="TreeGrafter"/>
</dbReference>
<proteinExistence type="predicted"/>
<dbReference type="EMBL" id="KN824305">
    <property type="protein sequence ID" value="KIM26558.1"/>
    <property type="molecule type" value="Genomic_DNA"/>
</dbReference>
<name>A0A0C2WJR1_SERVB</name>
<feature type="compositionally biased region" description="Polar residues" evidence="1">
    <location>
        <begin position="19"/>
        <end position="41"/>
    </location>
</feature>
<dbReference type="GO" id="GO:0000724">
    <property type="term" value="P:double-strand break repair via homologous recombination"/>
    <property type="evidence" value="ECO:0007669"/>
    <property type="project" value="TreeGrafter"/>
</dbReference>
<feature type="compositionally biased region" description="Polar residues" evidence="1">
    <location>
        <begin position="50"/>
        <end position="63"/>
    </location>
</feature>
<dbReference type="Proteomes" id="UP000054097">
    <property type="component" value="Unassembled WGS sequence"/>
</dbReference>
<feature type="compositionally biased region" description="Polar residues" evidence="1">
    <location>
        <begin position="116"/>
        <end position="129"/>
    </location>
</feature>
<feature type="region of interest" description="Disordered" evidence="1">
    <location>
        <begin position="905"/>
        <end position="935"/>
    </location>
</feature>
<evidence type="ECO:0000256" key="1">
    <source>
        <dbReference type="SAM" id="MobiDB-lite"/>
    </source>
</evidence>
<feature type="region of interest" description="Disordered" evidence="1">
    <location>
        <begin position="102"/>
        <end position="347"/>
    </location>
</feature>
<dbReference type="PANTHER" id="PTHR28122:SF1">
    <property type="entry name" value="E3 UBIQUITIN-PROTEIN LIGASE SUBSTRATE RECEPTOR MMS22"/>
    <property type="match status" value="1"/>
</dbReference>
<keyword evidence="3" id="KW-1185">Reference proteome</keyword>
<feature type="compositionally biased region" description="Basic residues" evidence="1">
    <location>
        <begin position="819"/>
        <end position="828"/>
    </location>
</feature>
<dbReference type="InterPro" id="IPR019021">
    <property type="entry name" value="Mms22"/>
</dbReference>
<feature type="region of interest" description="Disordered" evidence="1">
    <location>
        <begin position="623"/>
        <end position="665"/>
    </location>
</feature>
<feature type="region of interest" description="Disordered" evidence="1">
    <location>
        <begin position="748"/>
        <end position="885"/>
    </location>
</feature>
<reference evidence="3" key="2">
    <citation type="submission" date="2015-01" db="EMBL/GenBank/DDBJ databases">
        <title>Evolutionary Origins and Diversification of the Mycorrhizal Mutualists.</title>
        <authorList>
            <consortium name="DOE Joint Genome Institute"/>
            <consortium name="Mycorrhizal Genomics Consortium"/>
            <person name="Kohler A."/>
            <person name="Kuo A."/>
            <person name="Nagy L.G."/>
            <person name="Floudas D."/>
            <person name="Copeland A."/>
            <person name="Barry K.W."/>
            <person name="Cichocki N."/>
            <person name="Veneault-Fourrey C."/>
            <person name="LaButti K."/>
            <person name="Lindquist E.A."/>
            <person name="Lipzen A."/>
            <person name="Lundell T."/>
            <person name="Morin E."/>
            <person name="Murat C."/>
            <person name="Riley R."/>
            <person name="Ohm R."/>
            <person name="Sun H."/>
            <person name="Tunlid A."/>
            <person name="Henrissat B."/>
            <person name="Grigoriev I.V."/>
            <person name="Hibbett D.S."/>
            <person name="Martin F."/>
        </authorList>
    </citation>
    <scope>NUCLEOTIDE SEQUENCE [LARGE SCALE GENOMIC DNA]</scope>
    <source>
        <strain evidence="3">MAFF 305830</strain>
    </source>
</reference>
<reference evidence="2 3" key="1">
    <citation type="submission" date="2014-04" db="EMBL/GenBank/DDBJ databases">
        <authorList>
            <consortium name="DOE Joint Genome Institute"/>
            <person name="Kuo A."/>
            <person name="Zuccaro A."/>
            <person name="Kohler A."/>
            <person name="Nagy L.G."/>
            <person name="Floudas D."/>
            <person name="Copeland A."/>
            <person name="Barry K.W."/>
            <person name="Cichocki N."/>
            <person name="Veneault-Fourrey C."/>
            <person name="LaButti K."/>
            <person name="Lindquist E.A."/>
            <person name="Lipzen A."/>
            <person name="Lundell T."/>
            <person name="Morin E."/>
            <person name="Murat C."/>
            <person name="Sun H."/>
            <person name="Tunlid A."/>
            <person name="Henrissat B."/>
            <person name="Grigoriev I.V."/>
            <person name="Hibbett D.S."/>
            <person name="Martin F."/>
            <person name="Nordberg H.P."/>
            <person name="Cantor M.N."/>
            <person name="Hua S.X."/>
        </authorList>
    </citation>
    <scope>NUCLEOTIDE SEQUENCE [LARGE SCALE GENOMIC DNA]</scope>
    <source>
        <strain evidence="2 3">MAFF 305830</strain>
    </source>
</reference>
<feature type="compositionally biased region" description="Polar residues" evidence="1">
    <location>
        <begin position="805"/>
        <end position="818"/>
    </location>
</feature>
<feature type="compositionally biased region" description="Polar residues" evidence="1">
    <location>
        <begin position="401"/>
        <end position="411"/>
    </location>
</feature>
<feature type="region of interest" description="Disordered" evidence="1">
    <location>
        <begin position="1"/>
        <end position="63"/>
    </location>
</feature>
<organism evidence="2 3">
    <name type="scientific">Serendipita vermifera MAFF 305830</name>
    <dbReference type="NCBI Taxonomy" id="933852"/>
    <lineage>
        <taxon>Eukaryota</taxon>
        <taxon>Fungi</taxon>
        <taxon>Dikarya</taxon>
        <taxon>Basidiomycota</taxon>
        <taxon>Agaricomycotina</taxon>
        <taxon>Agaricomycetes</taxon>
        <taxon>Sebacinales</taxon>
        <taxon>Serendipitaceae</taxon>
        <taxon>Serendipita</taxon>
    </lineage>
</organism>
<evidence type="ECO:0000313" key="2">
    <source>
        <dbReference type="EMBL" id="KIM26558.1"/>
    </source>
</evidence>
<dbReference type="OrthoDB" id="2386201at2759"/>
<feature type="compositionally biased region" description="Low complexity" evidence="1">
    <location>
        <begin position="151"/>
        <end position="162"/>
    </location>
</feature>
<feature type="compositionally biased region" description="Basic and acidic residues" evidence="1">
    <location>
        <begin position="865"/>
        <end position="874"/>
    </location>
</feature>
<sequence length="1659" mass="185536">MEDVNEEEFSRPAKRRRISQQGLADTVFSYSHDTSRPSQAISDPRLGSYAPTSPTALRTFSQTKPIVSNDEEVDIVETSDNEELLLGYGYDEPNDYATTIFVRSSSRPASGPPTSSPYQTSRMSITSEVDNGERDMTPKNASPIADAPATDSLLDFSSLPSSQKSFQARATPIHPMPLDPSSPDLRREGVGISSSIQRANSGVEQFGLISRVDPGHDSGSETESDHWSDEEQVSLASKPIPARSPLRTSPISRFIPTTSNQSSQSQPSVHDSLEASDVQPRNHEDLVRSEPTSSRLVHSEHPTPSRFSQSSHASQTFSKSPSLTPPPPSPPRRRTRESNKKFAPYTAYRQQYGDAALEEMKRLEQLEASRRLNGQRSTVVDPNEDANWVGSQSQIDEESQNHTQASTTISSVPPAKPRTSLPKPLQKTRPDVPVPVWNTKRPNKPRVESEPVPLKARDPNAPRRFVDLDGSPIRANADRVLNQDPKRSNLSTKRVSHVNKKAANNIDDDLRLLYAGESDEDDDGGLAQDSNAPFDDMEVPENFADLNEEGAPTTDPDTNGSDMDTDPMDLRPVKRKSTLQDSLSDTRESSGSGSSEVSEDDEEREIRKRQRILARVLPAVMIKKSAQQEREKELERQRRHRAAQRARREALGLGDSDPDDEQDGAIVLPGQSKTKRVPSAHTNLWNSGIVDEGVIDLTSDRESLDNDDPMVAEEASAVFSSDEDISMARVDSDSDIMELEAMEDNTFHTGARHRHTSTKTSLTRIRRGPINKRNPNLRQSRIDRMLNSTTDIRRRSKHGGGSKAPRNSTSRNGGFKQSTSHKRLHSSKNRASNTYMVTNSAHPYEGVQTKLPFEPIGQDPTLSGNHRDKPEKGYKKSLASSKARGNGLVQSSFAELFDVLAPRNRDPKTGAGIRKNSNITHASKTKRSDSATIPKTNAHGAGLLPYLTSLQQGDLEDPDAKIEISLNSALAFGMRRSRQGLSLGQASWLSQGKILDLVRVLSGSSEPAQPLPCHVSTLRLDSTTPIIDLQLQFPTVCDLIFAFIEKPSRDEDRANVQQLMRFMCLFISWSANQAHDDIRDMLNYVTDQVRALMDRVEEYLVIHGRTGKDFNLDLFSIHWFAVEISNRIAKTIACLKRPTADDVIVLNDPASDQYTIKLMTRLLEFGVRRAMAALQGSGESSPERHAAELWIALIHITMLQPRTSEDSKIGSDSFWRLVLRSLDNCDRQFASVAHETEFIFATIFSLSSLSSFDSLGVGQEHRVLQGYWPIVCRALSNIELAPDKDRTKRLSQSTLAAKDTYIGMLFARCNVLAFRWQWSLQDAQETKQLFDLLRGALKDRGFMNLLHEQSDFPYFITRRNLRLLHEFEPKDSIQTIVIKLMLRKVQDAREDMKSAKKWISLLAFTSALEFTKEKPPTQKELSTLFNQFTIKFVLLYVNPDANNAHAIINSSKKIVNFKSADHRSRLVCIRSTMILGRFCRHFRLPLDGIVQWMIEMGLALLDEHRLMGVKATTHQKKETGTLCALLLGALRDVLQTDVLDDRELDYSSSTPFYLENLTTMLGFVARLIPLTREWEASVAEEAALLLAAIFQSRSNTFPPPKLPNFPPVVVEEESQEDYGFDPIDLDDPEFTEVMQMHENTTDNADTLASDLKFATVHHI</sequence>
<feature type="compositionally biased region" description="Polar residues" evidence="1">
    <location>
        <begin position="829"/>
        <end position="841"/>
    </location>
</feature>
<dbReference type="GO" id="GO:0005634">
    <property type="term" value="C:nucleus"/>
    <property type="evidence" value="ECO:0007669"/>
    <property type="project" value="InterPro"/>
</dbReference>
<feature type="compositionally biased region" description="Polar residues" evidence="1">
    <location>
        <begin position="305"/>
        <end position="317"/>
    </location>
</feature>
<feature type="region of interest" description="Disordered" evidence="1">
    <location>
        <begin position="373"/>
        <end position="605"/>
    </location>
</feature>
<dbReference type="STRING" id="933852.A0A0C2WJR1"/>
<feature type="compositionally biased region" description="Basic and acidic residues" evidence="1">
    <location>
        <begin position="213"/>
        <end position="229"/>
    </location>
</feature>
<dbReference type="PANTHER" id="PTHR28122">
    <property type="entry name" value="E3 UBIQUITIN-PROTEIN LIGASE SUBSTRATE RECEPTOR MMS22"/>
    <property type="match status" value="1"/>
</dbReference>
<feature type="compositionally biased region" description="Polar residues" evidence="1">
    <location>
        <begin position="192"/>
        <end position="203"/>
    </location>
</feature>
<gene>
    <name evidence="2" type="ORF">M408DRAFT_181447</name>
</gene>
<feature type="compositionally biased region" description="Low complexity" evidence="1">
    <location>
        <begin position="256"/>
        <end position="268"/>
    </location>
</feature>